<sequence>SRTSAVVLDAEISVVKLFSAITVAPRRSAMDSSGATSVFQRRVSRPVLRKNTTTESEVSRYSSSNASTLTPPPQVSTVSTGSAPATANGTTMASATTVGSRLAVYGAP</sequence>
<gene>
    <name evidence="2" type="ORF">STRIP9103_09614</name>
</gene>
<organism evidence="2 3">
    <name type="scientific">Streptomyces ipomoeae 91-03</name>
    <dbReference type="NCBI Taxonomy" id="698759"/>
    <lineage>
        <taxon>Bacteria</taxon>
        <taxon>Bacillati</taxon>
        <taxon>Actinomycetota</taxon>
        <taxon>Actinomycetes</taxon>
        <taxon>Kitasatosporales</taxon>
        <taxon>Streptomycetaceae</taxon>
        <taxon>Streptomyces</taxon>
    </lineage>
</organism>
<accession>L1KIS2</accession>
<dbReference type="EMBL" id="AEJC01000657">
    <property type="protein sequence ID" value="EKX60370.1"/>
    <property type="molecule type" value="Genomic_DNA"/>
</dbReference>
<proteinExistence type="predicted"/>
<protein>
    <submittedName>
        <fullName evidence="2">Uncharacterized protein</fullName>
    </submittedName>
</protein>
<feature type="compositionally biased region" description="Polar residues" evidence="1">
    <location>
        <begin position="50"/>
        <end position="93"/>
    </location>
</feature>
<feature type="compositionally biased region" description="Polar residues" evidence="1">
    <location>
        <begin position="30"/>
        <end position="39"/>
    </location>
</feature>
<evidence type="ECO:0000313" key="3">
    <source>
        <dbReference type="Proteomes" id="UP000010411"/>
    </source>
</evidence>
<dbReference type="Proteomes" id="UP000010411">
    <property type="component" value="Unassembled WGS sequence"/>
</dbReference>
<feature type="region of interest" description="Disordered" evidence="1">
    <location>
        <begin position="28"/>
        <end position="93"/>
    </location>
</feature>
<reference evidence="2 3" key="1">
    <citation type="submission" date="2012-11" db="EMBL/GenBank/DDBJ databases">
        <authorList>
            <person name="Huguet-Tapia J.C."/>
            <person name="Durkin A.S."/>
            <person name="Pettis G.S."/>
            <person name="Badger J.H."/>
        </authorList>
    </citation>
    <scope>NUCLEOTIDE SEQUENCE [LARGE SCALE GENOMIC DNA]</scope>
    <source>
        <strain evidence="2 3">91-03</strain>
    </source>
</reference>
<name>L1KIS2_9ACTN</name>
<dbReference type="AlphaFoldDB" id="L1KIS2"/>
<feature type="non-terminal residue" evidence="2">
    <location>
        <position position="1"/>
    </location>
</feature>
<evidence type="ECO:0000313" key="2">
    <source>
        <dbReference type="EMBL" id="EKX60370.1"/>
    </source>
</evidence>
<keyword evidence="3" id="KW-1185">Reference proteome</keyword>
<evidence type="ECO:0000256" key="1">
    <source>
        <dbReference type="SAM" id="MobiDB-lite"/>
    </source>
</evidence>
<comment type="caution">
    <text evidence="2">The sequence shown here is derived from an EMBL/GenBank/DDBJ whole genome shotgun (WGS) entry which is preliminary data.</text>
</comment>